<dbReference type="Pfam" id="PF07687">
    <property type="entry name" value="M20_dimer"/>
    <property type="match status" value="1"/>
</dbReference>
<comment type="similarity">
    <text evidence="2 15">Belongs to the peptidase M20A family. DapE subfamily.</text>
</comment>
<evidence type="ECO:0000313" key="17">
    <source>
        <dbReference type="EMBL" id="CAM77003.1"/>
    </source>
</evidence>
<evidence type="ECO:0000256" key="2">
    <source>
        <dbReference type="ARBA" id="ARBA00006746"/>
    </source>
</evidence>
<evidence type="ECO:0000256" key="1">
    <source>
        <dbReference type="ARBA" id="ARBA00005130"/>
    </source>
</evidence>
<reference evidence="17" key="1">
    <citation type="journal article" date="2007" name="J. Bacteriol.">
        <title>Comparative genome analysis of four magnetotactic bacteria reveals a complex set of group-specific genes implicated in magnetosome biomineralization and function.</title>
        <authorList>
            <person name="Richter M."/>
            <person name="Kube M."/>
            <person name="Bazylinski D.A."/>
            <person name="Lombardot T."/>
            <person name="Gloeckner F.O."/>
            <person name="Reinhardt R."/>
            <person name="Schueler D."/>
        </authorList>
    </citation>
    <scope>NUCLEOTIDE SEQUENCE</scope>
    <source>
        <strain evidence="17">MSR-1</strain>
    </source>
</reference>
<comment type="subunit">
    <text evidence="3 15">Homodimer.</text>
</comment>
<keyword evidence="11 15" id="KW-0457">Lysine biosynthesis</keyword>
<dbReference type="GO" id="GO:0008270">
    <property type="term" value="F:zinc ion binding"/>
    <property type="evidence" value="ECO:0007669"/>
    <property type="project" value="UniProtKB-UniRule"/>
</dbReference>
<evidence type="ECO:0000256" key="9">
    <source>
        <dbReference type="ARBA" id="ARBA00022833"/>
    </source>
</evidence>
<dbReference type="InterPro" id="IPR011650">
    <property type="entry name" value="Peptidase_M20_dimer"/>
</dbReference>
<keyword evidence="7 15" id="KW-0479">Metal-binding</keyword>
<evidence type="ECO:0000259" key="16">
    <source>
        <dbReference type="Pfam" id="PF07687"/>
    </source>
</evidence>
<evidence type="ECO:0000256" key="10">
    <source>
        <dbReference type="ARBA" id="ARBA00022915"/>
    </source>
</evidence>
<dbReference type="SUPFAM" id="SSF55031">
    <property type="entry name" value="Bacterial exopeptidase dimerisation domain"/>
    <property type="match status" value="1"/>
</dbReference>
<comment type="pathway">
    <text evidence="1 15">Amino-acid biosynthesis; L-lysine biosynthesis via DAP pathway; LL-2,6-diaminopimelate from (S)-tetrahydrodipicolinate (succinylase route): step 3/3.</text>
</comment>
<comment type="catalytic activity">
    <reaction evidence="14 15">
        <text>N-succinyl-(2S,6S)-2,6-diaminopimelate + H2O = (2S,6S)-2,6-diaminopimelate + succinate</text>
        <dbReference type="Rhea" id="RHEA:22608"/>
        <dbReference type="ChEBI" id="CHEBI:15377"/>
        <dbReference type="ChEBI" id="CHEBI:30031"/>
        <dbReference type="ChEBI" id="CHEBI:57609"/>
        <dbReference type="ChEBI" id="CHEBI:58087"/>
        <dbReference type="EC" id="3.5.1.18"/>
    </reaction>
</comment>
<dbReference type="UniPathway" id="UPA00034">
    <property type="reaction ID" value="UER00021"/>
</dbReference>
<feature type="binding site" evidence="15">
    <location>
        <position position="351"/>
    </location>
    <ligand>
        <name>Zn(2+)</name>
        <dbReference type="ChEBI" id="CHEBI:29105"/>
        <label>2</label>
    </ligand>
</feature>
<evidence type="ECO:0000256" key="15">
    <source>
        <dbReference type="HAMAP-Rule" id="MF_01690"/>
    </source>
</evidence>
<protein>
    <recommendedName>
        <fullName evidence="5 15">Succinyl-diaminopimelate desuccinylase</fullName>
        <shortName evidence="15">SDAP desuccinylase</shortName>
        <ecNumber evidence="4 15">3.5.1.18</ecNumber>
    </recommendedName>
    <alternativeName>
        <fullName evidence="13 15">N-succinyl-LL-2,6-diaminoheptanedioate amidohydrolase</fullName>
    </alternativeName>
</protein>
<organism evidence="17">
    <name type="scientific">Magnetospirillum gryphiswaldense</name>
    <dbReference type="NCBI Taxonomy" id="55518"/>
    <lineage>
        <taxon>Bacteria</taxon>
        <taxon>Pseudomonadati</taxon>
        <taxon>Pseudomonadota</taxon>
        <taxon>Alphaproteobacteria</taxon>
        <taxon>Rhodospirillales</taxon>
        <taxon>Rhodospirillaceae</taxon>
        <taxon>Magnetospirillum</taxon>
    </lineage>
</organism>
<evidence type="ECO:0000256" key="12">
    <source>
        <dbReference type="ARBA" id="ARBA00023285"/>
    </source>
</evidence>
<dbReference type="GO" id="GO:0008777">
    <property type="term" value="F:acetylornithine deacetylase activity"/>
    <property type="evidence" value="ECO:0007669"/>
    <property type="project" value="TreeGrafter"/>
</dbReference>
<feature type="binding site" evidence="15">
    <location>
        <position position="104"/>
    </location>
    <ligand>
        <name>Zn(2+)</name>
        <dbReference type="ChEBI" id="CHEBI:29105"/>
        <label>2</label>
    </ligand>
</feature>
<gene>
    <name evidence="15" type="primary">dapE</name>
    <name evidence="17" type="ORF">MGR_2586</name>
</gene>
<dbReference type="Gene3D" id="3.40.630.10">
    <property type="entry name" value="Zn peptidases"/>
    <property type="match status" value="2"/>
</dbReference>
<feature type="domain" description="Peptidase M20 dimerisation" evidence="16">
    <location>
        <begin position="179"/>
        <end position="286"/>
    </location>
</feature>
<keyword evidence="6 15" id="KW-0028">Amino-acid biosynthesis</keyword>
<feature type="binding site" evidence="15">
    <location>
        <position position="138"/>
    </location>
    <ligand>
        <name>Zn(2+)</name>
        <dbReference type="ChEBI" id="CHEBI:29105"/>
        <label>2</label>
    </ligand>
</feature>
<feature type="binding site" evidence="15">
    <location>
        <position position="104"/>
    </location>
    <ligand>
        <name>Zn(2+)</name>
        <dbReference type="ChEBI" id="CHEBI:29105"/>
        <label>1</label>
    </ligand>
</feature>
<evidence type="ECO:0000256" key="11">
    <source>
        <dbReference type="ARBA" id="ARBA00023154"/>
    </source>
</evidence>
<dbReference type="SUPFAM" id="SSF53187">
    <property type="entry name" value="Zn-dependent exopeptidases"/>
    <property type="match status" value="1"/>
</dbReference>
<dbReference type="InterPro" id="IPR036264">
    <property type="entry name" value="Bact_exopeptidase_dim_dom"/>
</dbReference>
<dbReference type="RefSeq" id="WP_106003178.1">
    <property type="nucleotide sequence ID" value="NZ_CP027527.1"/>
</dbReference>
<dbReference type="PANTHER" id="PTHR43808">
    <property type="entry name" value="ACETYLORNITHINE DEACETYLASE"/>
    <property type="match status" value="1"/>
</dbReference>
<keyword evidence="10 15" id="KW-0220">Diaminopimelate biosynthesis</keyword>
<accession>A4U296</accession>
<evidence type="ECO:0000256" key="13">
    <source>
        <dbReference type="ARBA" id="ARBA00031891"/>
    </source>
</evidence>
<evidence type="ECO:0000256" key="4">
    <source>
        <dbReference type="ARBA" id="ARBA00011921"/>
    </source>
</evidence>
<dbReference type="GO" id="GO:0009089">
    <property type="term" value="P:lysine biosynthetic process via diaminopimelate"/>
    <property type="evidence" value="ECO:0007669"/>
    <property type="project" value="UniProtKB-UniRule"/>
</dbReference>
<dbReference type="InterPro" id="IPR050072">
    <property type="entry name" value="Peptidase_M20A"/>
</dbReference>
<dbReference type="NCBIfam" id="TIGR01246">
    <property type="entry name" value="dapE_proteo"/>
    <property type="match status" value="1"/>
</dbReference>
<dbReference type="CDD" id="cd03891">
    <property type="entry name" value="M20_DapE_proteobac"/>
    <property type="match status" value="1"/>
</dbReference>
<evidence type="ECO:0000256" key="14">
    <source>
        <dbReference type="ARBA" id="ARBA00051301"/>
    </source>
</evidence>
<sequence>MNLSDPVGLTAELIKCASVTPEDAGARDLLAGWLRELGFDCHAVDSATGGPLIRNLYARRGSDGINFCFAGHTDVVPVGASGWSVEPFAGTILNNRLYGRGATDMKGAIACFVAAVSRFVATGQPAGSISLLITGDEEGPAVDGTVKVLDWLKARGERLDMCLVGEPTNPGRLGEMMKIGRRGSLNCRITVFGTQGHSAYPHLADNPIPRLLAMLNALTAEPLDHGSPHFQASTLALTTVDVGNAATNVIPAQARAGFNIRFNDLHSGNSLEQWIRHTLDSVGGDYECKIEVSGESFLTEPGVLSEAVAECARAVTGLTPELSTTGGTSDARFIKNHCPVLEFGLVSQTMHKVDEHVAVDDLEALTQIYLGVLERLVGLT</sequence>
<proteinExistence type="inferred from homology"/>
<keyword evidence="8 15" id="KW-0378">Hydrolase</keyword>
<dbReference type="GO" id="GO:0006526">
    <property type="term" value="P:L-arginine biosynthetic process"/>
    <property type="evidence" value="ECO:0007669"/>
    <property type="project" value="TreeGrafter"/>
</dbReference>
<dbReference type="NCBIfam" id="NF009557">
    <property type="entry name" value="PRK13009.1"/>
    <property type="match status" value="1"/>
</dbReference>
<keyword evidence="9 15" id="KW-0862">Zinc</keyword>
<dbReference type="GO" id="GO:0050897">
    <property type="term" value="F:cobalt ion binding"/>
    <property type="evidence" value="ECO:0007669"/>
    <property type="project" value="UniProtKB-UniRule"/>
</dbReference>
<evidence type="ECO:0000256" key="7">
    <source>
        <dbReference type="ARBA" id="ARBA00022723"/>
    </source>
</evidence>
<feature type="active site" evidence="15">
    <location>
        <position position="74"/>
    </location>
</feature>
<feature type="binding site" evidence="15">
    <location>
        <position position="72"/>
    </location>
    <ligand>
        <name>Zn(2+)</name>
        <dbReference type="ChEBI" id="CHEBI:29105"/>
        <label>1</label>
    </ligand>
</feature>
<dbReference type="GO" id="GO:0009014">
    <property type="term" value="F:succinyl-diaminopimelate desuccinylase activity"/>
    <property type="evidence" value="ECO:0007669"/>
    <property type="project" value="UniProtKB-UniRule"/>
</dbReference>
<dbReference type="AlphaFoldDB" id="A4U296"/>
<dbReference type="HAMAP" id="MF_01690">
    <property type="entry name" value="DapE"/>
    <property type="match status" value="1"/>
</dbReference>
<dbReference type="Gene3D" id="3.30.70.360">
    <property type="match status" value="1"/>
</dbReference>
<dbReference type="GO" id="GO:0019877">
    <property type="term" value="P:diaminopimelate biosynthetic process"/>
    <property type="evidence" value="ECO:0007669"/>
    <property type="project" value="UniProtKB-UniRule"/>
</dbReference>
<dbReference type="InterPro" id="IPR005941">
    <property type="entry name" value="DapE_proteobac"/>
</dbReference>
<dbReference type="EC" id="3.5.1.18" evidence="4 15"/>
<name>A4U296_9PROT</name>
<evidence type="ECO:0000256" key="3">
    <source>
        <dbReference type="ARBA" id="ARBA00011738"/>
    </source>
</evidence>
<evidence type="ECO:0000256" key="8">
    <source>
        <dbReference type="ARBA" id="ARBA00022801"/>
    </source>
</evidence>
<dbReference type="InterPro" id="IPR002933">
    <property type="entry name" value="Peptidase_M20"/>
</dbReference>
<feature type="active site" description="Proton acceptor" evidence="15">
    <location>
        <position position="137"/>
    </location>
</feature>
<evidence type="ECO:0000256" key="5">
    <source>
        <dbReference type="ARBA" id="ARBA00022391"/>
    </source>
</evidence>
<comment type="function">
    <text evidence="15">Catalyzes the hydrolysis of N-succinyl-L,L-diaminopimelic acid (SDAP), forming succinate and LL-2,6-diaminopimelate (DAP), an intermediate involved in the bacterial biosynthesis of lysine and meso-diaminopimelic acid, an essential component of bacterial cell walls.</text>
</comment>
<feature type="binding site" evidence="15">
    <location>
        <position position="166"/>
    </location>
    <ligand>
        <name>Zn(2+)</name>
        <dbReference type="ChEBI" id="CHEBI:29105"/>
        <label>1</label>
    </ligand>
</feature>
<keyword evidence="12 15" id="KW-0170">Cobalt</keyword>
<comment type="cofactor">
    <cofactor evidence="15">
        <name>Zn(2+)</name>
        <dbReference type="ChEBI" id="CHEBI:29105"/>
    </cofactor>
    <cofactor evidence="15">
        <name>Co(2+)</name>
        <dbReference type="ChEBI" id="CHEBI:48828"/>
    </cofactor>
    <text evidence="15">Binds 2 Zn(2+) or Co(2+) ions per subunit.</text>
</comment>
<dbReference type="PANTHER" id="PTHR43808:SF31">
    <property type="entry name" value="N-ACETYL-L-CITRULLINE DEACETYLASE"/>
    <property type="match status" value="1"/>
</dbReference>
<dbReference type="Pfam" id="PF01546">
    <property type="entry name" value="Peptidase_M20"/>
    <property type="match status" value="1"/>
</dbReference>
<evidence type="ECO:0000256" key="6">
    <source>
        <dbReference type="ARBA" id="ARBA00022605"/>
    </source>
</evidence>
<dbReference type="EMBL" id="CU459003">
    <property type="protein sequence ID" value="CAM77003.1"/>
    <property type="molecule type" value="Genomic_DNA"/>
</dbReference>